<comment type="caution">
    <text evidence="1">The sequence shown here is derived from an EMBL/GenBank/DDBJ whole genome shotgun (WGS) entry which is preliminary data.</text>
</comment>
<dbReference type="Proteomes" id="UP001647509">
    <property type="component" value="Unassembled WGS sequence"/>
</dbReference>
<keyword evidence="2" id="KW-1185">Reference proteome</keyword>
<protein>
    <submittedName>
        <fullName evidence="1">Uncharacterized protein</fullName>
    </submittedName>
</protein>
<sequence>MRYLYILLISFFFAGCSSIPKEYLSNNHSCHYNNVIFNISNEELVLNPNILKQLKNKQESIILVDNENYQNRFSNLSSSKIINYQTNKKLDIAKWIVYQKNGIIESSEFIYLNGTKSIFKEYHYNEKGNITKIIDHEKGYNICWAEAIEIVKHVAKIDIEKYEVTAYNLSRVDLNEFPNEKPQWAISLSSNKAYERKDTKVYWIDGVTGVFLKTTKIITTHD</sequence>
<name>A0ACC5U532_9FLAO</name>
<evidence type="ECO:0000313" key="2">
    <source>
        <dbReference type="Proteomes" id="UP001647509"/>
    </source>
</evidence>
<organism evidence="1 2">
    <name type="scientific">Pseudotamlana agarivorans</name>
    <dbReference type="NCBI Taxonomy" id="481183"/>
    <lineage>
        <taxon>Bacteria</taxon>
        <taxon>Pseudomonadati</taxon>
        <taxon>Bacteroidota</taxon>
        <taxon>Flavobacteriia</taxon>
        <taxon>Flavobacteriales</taxon>
        <taxon>Flavobacteriaceae</taxon>
        <taxon>Pseudotamlana</taxon>
    </lineage>
</organism>
<accession>A0ACC5U532</accession>
<reference evidence="1" key="1">
    <citation type="submission" date="2021-05" db="EMBL/GenBank/DDBJ databases">
        <title>Draft genomes of bacteria isolated from model marine particles.</title>
        <authorList>
            <person name="Datta M.S."/>
            <person name="Schwartzman J.A."/>
            <person name="Enke T.N."/>
            <person name="Saavedra J."/>
            <person name="Cermak N."/>
            <person name="Cordero O.X."/>
        </authorList>
    </citation>
    <scope>NUCLEOTIDE SEQUENCE</scope>
    <source>
        <strain evidence="1">I2M19</strain>
    </source>
</reference>
<dbReference type="EMBL" id="JAHKPD010000007">
    <property type="protein sequence ID" value="MBU2949427.1"/>
    <property type="molecule type" value="Genomic_DNA"/>
</dbReference>
<evidence type="ECO:0000313" key="1">
    <source>
        <dbReference type="EMBL" id="MBU2949427.1"/>
    </source>
</evidence>
<proteinExistence type="predicted"/>
<gene>
    <name evidence="1" type="ORF">KO493_01815</name>
</gene>